<dbReference type="Pfam" id="PF15786">
    <property type="entry name" value="PET117"/>
    <property type="match status" value="1"/>
</dbReference>
<dbReference type="GO" id="GO:0033617">
    <property type="term" value="P:mitochondrial respiratory chain complex IV assembly"/>
    <property type="evidence" value="ECO:0007669"/>
    <property type="project" value="TreeGrafter"/>
</dbReference>
<evidence type="ECO:0000256" key="2">
    <source>
        <dbReference type="ARBA" id="ARBA00008197"/>
    </source>
</evidence>
<evidence type="ECO:0000256" key="3">
    <source>
        <dbReference type="ARBA" id="ARBA00022946"/>
    </source>
</evidence>
<evidence type="ECO:0000313" key="6">
    <source>
        <dbReference type="Proteomes" id="UP000287166"/>
    </source>
</evidence>
<keyword evidence="3" id="KW-0809">Transit peptide</keyword>
<evidence type="ECO:0000256" key="4">
    <source>
        <dbReference type="ARBA" id="ARBA00023128"/>
    </source>
</evidence>
<keyword evidence="6" id="KW-1185">Reference proteome</keyword>
<sequence length="83" mass="9788">MSRAAKATLIGSVFASAFIIWGVHHLQTRERETMYKGVIRDDERRREKMRQREEDLHESLRKREIYERVQPVSSSATRDSGQL</sequence>
<dbReference type="PANTHER" id="PTHR28163">
    <property type="entry name" value="PROTEIN PET117 HOMOLOG, MITOCHONDRIAL"/>
    <property type="match status" value="1"/>
</dbReference>
<dbReference type="RefSeq" id="XP_027617265.1">
    <property type="nucleotide sequence ID" value="XM_027761464.1"/>
</dbReference>
<dbReference type="EMBL" id="BFAD01000009">
    <property type="protein sequence ID" value="GBE86352.1"/>
    <property type="molecule type" value="Genomic_DNA"/>
</dbReference>
<dbReference type="STRING" id="139825.A0A401GVZ2"/>
<keyword evidence="4" id="KW-0496">Mitochondrion</keyword>
<gene>
    <name evidence="5" type="ORF">SCP_0902310</name>
</gene>
<name>A0A401GVZ2_9APHY</name>
<dbReference type="FunCoup" id="A0A401GVZ2">
    <property type="interactions" value="152"/>
</dbReference>
<comment type="caution">
    <text evidence="5">The sequence shown here is derived from an EMBL/GenBank/DDBJ whole genome shotgun (WGS) entry which is preliminary data.</text>
</comment>
<dbReference type="Proteomes" id="UP000287166">
    <property type="component" value="Unassembled WGS sequence"/>
</dbReference>
<evidence type="ECO:0000256" key="1">
    <source>
        <dbReference type="ARBA" id="ARBA00004173"/>
    </source>
</evidence>
<evidence type="ECO:0000313" key="5">
    <source>
        <dbReference type="EMBL" id="GBE86352.1"/>
    </source>
</evidence>
<comment type="similarity">
    <text evidence="2">Belongs to the PET117 family.</text>
</comment>
<protein>
    <submittedName>
        <fullName evidence="5">Protein pet117, mitochondrial</fullName>
    </submittedName>
</protein>
<organism evidence="5 6">
    <name type="scientific">Sparassis crispa</name>
    <dbReference type="NCBI Taxonomy" id="139825"/>
    <lineage>
        <taxon>Eukaryota</taxon>
        <taxon>Fungi</taxon>
        <taxon>Dikarya</taxon>
        <taxon>Basidiomycota</taxon>
        <taxon>Agaricomycotina</taxon>
        <taxon>Agaricomycetes</taxon>
        <taxon>Polyporales</taxon>
        <taxon>Sparassidaceae</taxon>
        <taxon>Sparassis</taxon>
    </lineage>
</organism>
<accession>A0A401GVZ2</accession>
<dbReference type="GeneID" id="38783269"/>
<reference evidence="5 6" key="1">
    <citation type="journal article" date="2018" name="Sci. Rep.">
        <title>Genome sequence of the cauliflower mushroom Sparassis crispa (Hanabiratake) and its association with beneficial usage.</title>
        <authorList>
            <person name="Kiyama R."/>
            <person name="Furutani Y."/>
            <person name="Kawaguchi K."/>
            <person name="Nakanishi T."/>
        </authorList>
    </citation>
    <scope>NUCLEOTIDE SEQUENCE [LARGE SCALE GENOMIC DNA]</scope>
</reference>
<dbReference type="GO" id="GO:0005739">
    <property type="term" value="C:mitochondrion"/>
    <property type="evidence" value="ECO:0007669"/>
    <property type="project" value="UniProtKB-SubCell"/>
</dbReference>
<dbReference type="AlphaFoldDB" id="A0A401GVZ2"/>
<dbReference type="InterPro" id="IPR031568">
    <property type="entry name" value="Pet117"/>
</dbReference>
<dbReference type="OrthoDB" id="76305at2759"/>
<proteinExistence type="inferred from homology"/>
<dbReference type="PANTHER" id="PTHR28163:SF1">
    <property type="entry name" value="PROTEIN PET117 HOMOLOG, MITOCHONDRIAL"/>
    <property type="match status" value="1"/>
</dbReference>
<dbReference type="InParanoid" id="A0A401GVZ2"/>
<comment type="subcellular location">
    <subcellularLocation>
        <location evidence="1">Mitochondrion</location>
    </subcellularLocation>
</comment>